<evidence type="ECO:0000256" key="1">
    <source>
        <dbReference type="SAM" id="Coils"/>
    </source>
</evidence>
<keyword evidence="2" id="KW-1133">Transmembrane helix</keyword>
<evidence type="ECO:0000313" key="4">
    <source>
        <dbReference type="Proteomes" id="UP001172082"/>
    </source>
</evidence>
<reference evidence="3" key="1">
    <citation type="submission" date="2023-06" db="EMBL/GenBank/DDBJ databases">
        <title>Genomic of Parafulvivirga corallium.</title>
        <authorList>
            <person name="Wang G."/>
        </authorList>
    </citation>
    <scope>NUCLEOTIDE SEQUENCE</scope>
    <source>
        <strain evidence="3">BMA10</strain>
    </source>
</reference>
<evidence type="ECO:0000313" key="3">
    <source>
        <dbReference type="EMBL" id="MDN5201761.1"/>
    </source>
</evidence>
<keyword evidence="2" id="KW-0472">Membrane</keyword>
<comment type="caution">
    <text evidence="3">The sequence shown here is derived from an EMBL/GenBank/DDBJ whole genome shotgun (WGS) entry which is preliminary data.</text>
</comment>
<accession>A0ABT8KM19</accession>
<organism evidence="3 4">
    <name type="scientific">Splendidivirga corallicola</name>
    <dbReference type="NCBI Taxonomy" id="3051826"/>
    <lineage>
        <taxon>Bacteria</taxon>
        <taxon>Pseudomonadati</taxon>
        <taxon>Bacteroidota</taxon>
        <taxon>Cytophagia</taxon>
        <taxon>Cytophagales</taxon>
        <taxon>Splendidivirgaceae</taxon>
        <taxon>Splendidivirga</taxon>
    </lineage>
</organism>
<keyword evidence="1" id="KW-0175">Coiled coil</keyword>
<evidence type="ECO:0000256" key="2">
    <source>
        <dbReference type="SAM" id="Phobius"/>
    </source>
</evidence>
<dbReference type="Proteomes" id="UP001172082">
    <property type="component" value="Unassembled WGS sequence"/>
</dbReference>
<protein>
    <submittedName>
        <fullName evidence="3">Uncharacterized protein</fullName>
    </submittedName>
</protein>
<dbReference type="EMBL" id="JAUJEA010000003">
    <property type="protein sequence ID" value="MDN5201761.1"/>
    <property type="molecule type" value="Genomic_DNA"/>
</dbReference>
<proteinExistence type="predicted"/>
<gene>
    <name evidence="3" type="ORF">QQ008_10320</name>
</gene>
<feature type="transmembrane region" description="Helical" evidence="2">
    <location>
        <begin position="103"/>
        <end position="123"/>
    </location>
</feature>
<keyword evidence="4" id="KW-1185">Reference proteome</keyword>
<feature type="coiled-coil region" evidence="1">
    <location>
        <begin position="4"/>
        <end position="41"/>
    </location>
</feature>
<dbReference type="RefSeq" id="WP_346751790.1">
    <property type="nucleotide sequence ID" value="NZ_JAUJEA010000003.1"/>
</dbReference>
<keyword evidence="2" id="KW-0812">Transmembrane</keyword>
<feature type="transmembrane region" description="Helical" evidence="2">
    <location>
        <begin position="63"/>
        <end position="83"/>
    </location>
</feature>
<name>A0ABT8KM19_9BACT</name>
<sequence>MKTKKELEKELENCTYRMKSLSDISNRREMEEHEIEELELLEIRCKDIKEVLDKRSAAFNAKFVSAGKIITLFAAVFFLLLTVYSSTSAYHFLQSEASTEKQIIMAVTTLLTFLLTIGAGYALKKQFRLEWR</sequence>